<dbReference type="InterPro" id="IPR008507">
    <property type="entry name" value="DUF789"/>
</dbReference>
<dbReference type="EMBL" id="CABITT030000002">
    <property type="protein sequence ID" value="VVA95130.1"/>
    <property type="molecule type" value="Genomic_DNA"/>
</dbReference>
<name>A0A565B1D0_9BRAS</name>
<gene>
    <name evidence="1" type="ORF">ANE_LOCUS5575</name>
</gene>
<reference evidence="1" key="1">
    <citation type="submission" date="2019-07" db="EMBL/GenBank/DDBJ databases">
        <authorList>
            <person name="Dittberner H."/>
        </authorList>
    </citation>
    <scope>NUCLEOTIDE SEQUENCE [LARGE SCALE GENOMIC DNA]</scope>
</reference>
<proteinExistence type="predicted"/>
<evidence type="ECO:0000313" key="2">
    <source>
        <dbReference type="Proteomes" id="UP000489600"/>
    </source>
</evidence>
<dbReference type="OrthoDB" id="1896065at2759"/>
<comment type="caution">
    <text evidence="1">The sequence shown here is derived from an EMBL/GenBank/DDBJ whole genome shotgun (WGS) entry which is preliminary data.</text>
</comment>
<protein>
    <recommendedName>
        <fullName evidence="3">DUF789 domain-containing protein</fullName>
    </recommendedName>
</protein>
<organism evidence="1 2">
    <name type="scientific">Arabis nemorensis</name>
    <dbReference type="NCBI Taxonomy" id="586526"/>
    <lineage>
        <taxon>Eukaryota</taxon>
        <taxon>Viridiplantae</taxon>
        <taxon>Streptophyta</taxon>
        <taxon>Embryophyta</taxon>
        <taxon>Tracheophyta</taxon>
        <taxon>Spermatophyta</taxon>
        <taxon>Magnoliopsida</taxon>
        <taxon>eudicotyledons</taxon>
        <taxon>Gunneridae</taxon>
        <taxon>Pentapetalae</taxon>
        <taxon>rosids</taxon>
        <taxon>malvids</taxon>
        <taxon>Brassicales</taxon>
        <taxon>Brassicaceae</taxon>
        <taxon>Arabideae</taxon>
        <taxon>Arabis</taxon>
    </lineage>
</organism>
<dbReference type="PANTHER" id="PTHR31343">
    <property type="entry name" value="T15D22.8"/>
    <property type="match status" value="1"/>
</dbReference>
<dbReference type="PANTHER" id="PTHR31343:SF43">
    <property type="entry name" value="GENOME ASSEMBLY, CHROMOSOME: A07"/>
    <property type="match status" value="1"/>
</dbReference>
<evidence type="ECO:0000313" key="1">
    <source>
        <dbReference type="EMBL" id="VVA95130.1"/>
    </source>
</evidence>
<dbReference type="AlphaFoldDB" id="A0A565B1D0"/>
<dbReference type="Pfam" id="PF05623">
    <property type="entry name" value="DUF789"/>
    <property type="match status" value="1"/>
</dbReference>
<accession>A0A565B1D0</accession>
<evidence type="ECO:0008006" key="3">
    <source>
        <dbReference type="Google" id="ProtNLM"/>
    </source>
</evidence>
<sequence>MWWWCSSTKGRSNLERFLLGVTPKPSSFSLPQQQGKEEIEYFRLGDLWDYYDEMSAYGLGSQVDLNNGETVMQYFVPYLSAIQIHTNKPAVISRNQNEVVESESSECWSDSESEKLLSRSMSNDSSKTWDVVSEDSVFDQDGTLLPRDRLGCLDFKYIERDPPYKRVPLTDKINELAEKYPGLMTLRSVDMSPASWMAIAWYPIYHIPTCKNEKDLTTGFLTYHTLSSTFQDNVVEGDTSNNDGSEETECCEESIINKRIPLPPFGLASYKLQGDLWRKTEFDQDRLSYLQRSADSWLKQLNVEHHDFSFFVATAAIAEFFPPVSKPMEVN</sequence>
<keyword evidence="2" id="KW-1185">Reference proteome</keyword>
<dbReference type="Proteomes" id="UP000489600">
    <property type="component" value="Unassembled WGS sequence"/>
</dbReference>